<name>A0A6J1CAM9_MOMCH</name>
<sequence length="1349" mass="149348">MEDAISRIITELEQVRHFDDSTNLHSHPPPPLSDSALFDLQSLSDNSPGTDEQEPLDRLYEDLSAKSLSPSSLVRAIASAMDEPSSRISILASRVYLCLILAPNAPVFTLFNPMDFLSFLRSIRRLLKHRPRDPPDEDNPNQESNAPKRKRKGGVKVMGLRNCSQRQSLNSGGDDGAFDARVLYPVLERLETLMGLIHLDRFPDSLKSLVETVIDIPVLALEVCTNLSIYSKLTNLCSRILSATLRPEHGDMANTAAEVIKSLSPLILHHKDQARTFALGFVTVQIVNVANESDGVRNALVNLPRYLVQKAPEKSEPRGLAVDSIMEVVKVMEFKDQIGFVDYVVKMTRGKSNLRLLAVDLISMLITSLSDPLAVDSGSELKDSWGYECLVALIQRCSDAGAAIRARALSNLAHLVAFLSENDKNKALLKEVLGSDGRNFRTDGSGILDLLRKRCVDEKAAVRKAALFLVTKCTALLDGAMDGDMLKTVGIACSDPLVSIRKAAMSALSEAFRRFPDESVIVEWLQSVPRLIADNESSIQEECENLFQELVLDRLSSVGSSSLPCDGSKTIDSNREFELLFPERVLDLLKEISHSEVMPWVKKVCANLGKKNRLKRTISVSLQTIIKTSESFWLSHSLPPEKWTAPPGAWFLISEVSAYLVKAVDWEFLHHHWKLLDNHGRTAFQCSVAPAGVFEDENSPESNSIAWARDRVFLLQTISNVSLELPPEPAADLAHELLKRIEEFSMHSTEVNAHVKTLKTLCKRKASQSAEADALILKWVNQLLSKASHILEKYISKHAEAKKDVNFITPPPKSGSRMGKKATAKSKVLSQAITAVYTIGSLILICPSADMTTIIPLLHTIITSGNRDPKSNKLPIQTVSLKEIAPSLYVQAWLTMGKICLADEKRAKSYIPLFVQELGNSDCAALRNNLVIMMSDFCVRYTALVDCNLKKITKCLRDPCELVRRHTFILLSRLLQRDYVKWRGILFLRFLLSLVDESEKIRQLADFLFGNILKVKAPLLAYNSFVEAIYILNDCRAHSGHNDSKASRAESRLFSIRGNDERSRSKRMHIYVSLLKQMAPEHLLATFAKLCAEILAAASDGMLNIDDATAQSVLQDTFAILACKEIRVSVNRGSSSESADADEEGGDSGAASAATARGRAITQAVKRSLIHNTVPIFIELKRLLESKNSPLIGSLMECLRVLLKDYKNEIDDILVADKQLQKELLYDIQKYEAAKAKSTVAEAVNEMQKSTSYLSPEVPPHARSSMNKLAKKLKKDSKVASAIADAAAAATARTVLEEVNKGALTPPLSSLSLPKLKSRTGGNNTRNALHLDVIESLRKRQSFESDEEN</sequence>
<dbReference type="PANTHER" id="PTHR14222:SF1">
    <property type="entry name" value="CONDENSIN-2 COMPLEX SUBUNIT D3"/>
    <property type="match status" value="1"/>
</dbReference>
<evidence type="ECO:0000256" key="1">
    <source>
        <dbReference type="ARBA" id="ARBA00004123"/>
    </source>
</evidence>
<dbReference type="OrthoDB" id="10263978at2759"/>
<feature type="region of interest" description="Disordered" evidence="7">
    <location>
        <begin position="129"/>
        <end position="155"/>
    </location>
</feature>
<dbReference type="GO" id="GO:0000796">
    <property type="term" value="C:condensin complex"/>
    <property type="evidence" value="ECO:0007669"/>
    <property type="project" value="TreeGrafter"/>
</dbReference>
<evidence type="ECO:0000256" key="4">
    <source>
        <dbReference type="ARBA" id="ARBA00023067"/>
    </source>
</evidence>
<protein>
    <submittedName>
        <fullName evidence="10">Condensin-2 complex subunit D3</fullName>
    </submittedName>
</protein>
<dbReference type="GeneID" id="111009846"/>
<dbReference type="InterPro" id="IPR016024">
    <property type="entry name" value="ARM-type_fold"/>
</dbReference>
<organism evidence="9 10">
    <name type="scientific">Momordica charantia</name>
    <name type="common">Bitter gourd</name>
    <name type="synonym">Balsam pear</name>
    <dbReference type="NCBI Taxonomy" id="3673"/>
    <lineage>
        <taxon>Eukaryota</taxon>
        <taxon>Viridiplantae</taxon>
        <taxon>Streptophyta</taxon>
        <taxon>Embryophyta</taxon>
        <taxon>Tracheophyta</taxon>
        <taxon>Spermatophyta</taxon>
        <taxon>Magnoliopsida</taxon>
        <taxon>eudicotyledons</taxon>
        <taxon>Gunneridae</taxon>
        <taxon>Pentapetalae</taxon>
        <taxon>rosids</taxon>
        <taxon>fabids</taxon>
        <taxon>Cucurbitales</taxon>
        <taxon>Cucurbitaceae</taxon>
        <taxon>Momordiceae</taxon>
        <taxon>Momordica</taxon>
    </lineage>
</organism>
<dbReference type="InterPro" id="IPR011989">
    <property type="entry name" value="ARM-like"/>
</dbReference>
<dbReference type="GO" id="GO:0010032">
    <property type="term" value="P:meiotic chromosome condensation"/>
    <property type="evidence" value="ECO:0007669"/>
    <property type="project" value="TreeGrafter"/>
</dbReference>
<dbReference type="Proteomes" id="UP000504603">
    <property type="component" value="Unplaced"/>
</dbReference>
<keyword evidence="4" id="KW-0226">DNA condensation</keyword>
<proteinExistence type="predicted"/>
<dbReference type="SUPFAM" id="SSF48371">
    <property type="entry name" value="ARM repeat"/>
    <property type="match status" value="1"/>
</dbReference>
<keyword evidence="9" id="KW-1185">Reference proteome</keyword>
<feature type="region of interest" description="Disordered" evidence="7">
    <location>
        <begin position="1307"/>
        <end position="1327"/>
    </location>
</feature>
<feature type="domain" description="Condensin complex subunit 1 C-terminal" evidence="8">
    <location>
        <begin position="926"/>
        <end position="1100"/>
    </location>
</feature>
<dbReference type="GO" id="GO:0051301">
    <property type="term" value="P:cell division"/>
    <property type="evidence" value="ECO:0007669"/>
    <property type="project" value="UniProtKB-KW"/>
</dbReference>
<evidence type="ECO:0000256" key="6">
    <source>
        <dbReference type="ARBA" id="ARBA00023306"/>
    </source>
</evidence>
<comment type="subcellular location">
    <subcellularLocation>
        <location evidence="1">Nucleus</location>
    </subcellularLocation>
</comment>
<dbReference type="Gene3D" id="1.25.10.10">
    <property type="entry name" value="Leucine-rich Repeat Variant"/>
    <property type="match status" value="1"/>
</dbReference>
<dbReference type="GO" id="GO:0042393">
    <property type="term" value="F:histone binding"/>
    <property type="evidence" value="ECO:0007669"/>
    <property type="project" value="TreeGrafter"/>
</dbReference>
<reference evidence="10" key="1">
    <citation type="submission" date="2025-08" db="UniProtKB">
        <authorList>
            <consortium name="RefSeq"/>
        </authorList>
    </citation>
    <scope>IDENTIFICATION</scope>
    <source>
        <strain evidence="10">OHB3-1</strain>
    </source>
</reference>
<dbReference type="GO" id="GO:0005634">
    <property type="term" value="C:nucleus"/>
    <property type="evidence" value="ECO:0007669"/>
    <property type="project" value="UniProtKB-SubCell"/>
</dbReference>
<evidence type="ECO:0000313" key="10">
    <source>
        <dbReference type="RefSeq" id="XP_022138761.1"/>
    </source>
</evidence>
<dbReference type="GO" id="GO:0000779">
    <property type="term" value="C:condensed chromosome, centromeric region"/>
    <property type="evidence" value="ECO:0007669"/>
    <property type="project" value="TreeGrafter"/>
</dbReference>
<gene>
    <name evidence="10" type="primary">LOC111009846</name>
</gene>
<evidence type="ECO:0000256" key="2">
    <source>
        <dbReference type="ARBA" id="ARBA00022618"/>
    </source>
</evidence>
<evidence type="ECO:0000259" key="8">
    <source>
        <dbReference type="Pfam" id="PF12717"/>
    </source>
</evidence>
<keyword evidence="3" id="KW-0498">Mitosis</keyword>
<evidence type="ECO:0000256" key="5">
    <source>
        <dbReference type="ARBA" id="ARBA00023242"/>
    </source>
</evidence>
<dbReference type="InterPro" id="IPR032682">
    <property type="entry name" value="Cnd1_C"/>
</dbReference>
<dbReference type="KEGG" id="mcha:111009846"/>
<evidence type="ECO:0000256" key="7">
    <source>
        <dbReference type="SAM" id="MobiDB-lite"/>
    </source>
</evidence>
<evidence type="ECO:0000313" key="9">
    <source>
        <dbReference type="Proteomes" id="UP000504603"/>
    </source>
</evidence>
<keyword evidence="2" id="KW-0132">Cell division</keyword>
<evidence type="ECO:0000256" key="3">
    <source>
        <dbReference type="ARBA" id="ARBA00022776"/>
    </source>
</evidence>
<dbReference type="GO" id="GO:0007076">
    <property type="term" value="P:mitotic chromosome condensation"/>
    <property type="evidence" value="ECO:0007669"/>
    <property type="project" value="InterPro"/>
</dbReference>
<dbReference type="PANTHER" id="PTHR14222">
    <property type="entry name" value="CONDENSIN"/>
    <property type="match status" value="1"/>
</dbReference>
<accession>A0A6J1CAM9</accession>
<dbReference type="Pfam" id="PF12717">
    <property type="entry name" value="Cnd1"/>
    <property type="match status" value="1"/>
</dbReference>
<dbReference type="InterPro" id="IPR026971">
    <property type="entry name" value="CND1/NCAPD3"/>
</dbReference>
<dbReference type="RefSeq" id="XP_022138761.1">
    <property type="nucleotide sequence ID" value="XM_022283069.1"/>
</dbReference>
<keyword evidence="5" id="KW-0539">Nucleus</keyword>
<keyword evidence="6" id="KW-0131">Cell cycle</keyword>